<evidence type="ECO:0000256" key="3">
    <source>
        <dbReference type="ARBA" id="ARBA00023125"/>
    </source>
</evidence>
<evidence type="ECO:0000256" key="4">
    <source>
        <dbReference type="ARBA" id="ARBA00023172"/>
    </source>
</evidence>
<evidence type="ECO:0000259" key="5">
    <source>
        <dbReference type="PROSITE" id="PS51898"/>
    </source>
</evidence>
<evidence type="ECO:0000313" key="6">
    <source>
        <dbReference type="EMBL" id="SUI53997.1"/>
    </source>
</evidence>
<dbReference type="EMBL" id="UGYO01000001">
    <property type="protein sequence ID" value="SUI53997.1"/>
    <property type="molecule type" value="Genomic_DNA"/>
</dbReference>
<keyword evidence="3" id="KW-0238">DNA-binding</keyword>
<dbReference type="PANTHER" id="PTHR30349">
    <property type="entry name" value="PHAGE INTEGRASE-RELATED"/>
    <property type="match status" value="1"/>
</dbReference>
<dbReference type="InterPro" id="IPR013762">
    <property type="entry name" value="Integrase-like_cat_sf"/>
</dbReference>
<dbReference type="GO" id="GO:0015074">
    <property type="term" value="P:DNA integration"/>
    <property type="evidence" value="ECO:0007669"/>
    <property type="project" value="UniProtKB-KW"/>
</dbReference>
<name>A0A379Z3P7_9GAMM</name>
<evidence type="ECO:0000256" key="1">
    <source>
        <dbReference type="ARBA" id="ARBA00008857"/>
    </source>
</evidence>
<feature type="domain" description="Tyr recombinase" evidence="5">
    <location>
        <begin position="182"/>
        <end position="384"/>
    </location>
</feature>
<organism evidence="6 7">
    <name type="scientific">Shewanella algae</name>
    <dbReference type="NCBI Taxonomy" id="38313"/>
    <lineage>
        <taxon>Bacteria</taxon>
        <taxon>Pseudomonadati</taxon>
        <taxon>Pseudomonadota</taxon>
        <taxon>Gammaproteobacteria</taxon>
        <taxon>Alteromonadales</taxon>
        <taxon>Shewanellaceae</taxon>
        <taxon>Shewanella</taxon>
    </lineage>
</organism>
<dbReference type="Proteomes" id="UP000254069">
    <property type="component" value="Unassembled WGS sequence"/>
</dbReference>
<dbReference type="InterPro" id="IPR002104">
    <property type="entry name" value="Integrase_catalytic"/>
</dbReference>
<dbReference type="GO" id="GO:0006310">
    <property type="term" value="P:DNA recombination"/>
    <property type="evidence" value="ECO:0007669"/>
    <property type="project" value="UniProtKB-KW"/>
</dbReference>
<dbReference type="Gene3D" id="1.10.443.10">
    <property type="entry name" value="Intergrase catalytic core"/>
    <property type="match status" value="1"/>
</dbReference>
<evidence type="ECO:0000256" key="2">
    <source>
        <dbReference type="ARBA" id="ARBA00022908"/>
    </source>
</evidence>
<reference evidence="6 7" key="1">
    <citation type="submission" date="2018-06" db="EMBL/GenBank/DDBJ databases">
        <authorList>
            <consortium name="Pathogen Informatics"/>
            <person name="Doyle S."/>
        </authorList>
    </citation>
    <scope>NUCLEOTIDE SEQUENCE [LARGE SCALE GENOMIC DNA]</scope>
    <source>
        <strain evidence="6 7">NCTC10738</strain>
    </source>
</reference>
<accession>A0A379Z3P7</accession>
<keyword evidence="7" id="KW-1185">Reference proteome</keyword>
<evidence type="ECO:0000313" key="7">
    <source>
        <dbReference type="Proteomes" id="UP000254069"/>
    </source>
</evidence>
<dbReference type="GO" id="GO:0003677">
    <property type="term" value="F:DNA binding"/>
    <property type="evidence" value="ECO:0007669"/>
    <property type="project" value="UniProtKB-KW"/>
</dbReference>
<keyword evidence="4" id="KW-0233">DNA recombination</keyword>
<dbReference type="AlphaFoldDB" id="A0A379Z3P7"/>
<comment type="similarity">
    <text evidence="1">Belongs to the 'phage' integrase family.</text>
</comment>
<protein>
    <recommendedName>
        <fullName evidence="5">Tyr recombinase domain-containing protein</fullName>
    </recommendedName>
</protein>
<gene>
    <name evidence="6" type="ORF">NCTC10738_00821</name>
</gene>
<dbReference type="PROSITE" id="PS51898">
    <property type="entry name" value="TYR_RECOMBINASE"/>
    <property type="match status" value="1"/>
</dbReference>
<proteinExistence type="inferred from homology"/>
<dbReference type="SUPFAM" id="SSF56349">
    <property type="entry name" value="DNA breaking-rejoining enzymes"/>
    <property type="match status" value="1"/>
</dbReference>
<dbReference type="RefSeq" id="WP_115389221.1">
    <property type="nucleotide sequence ID" value="NZ_JADZHC010000058.1"/>
</dbReference>
<dbReference type="InterPro" id="IPR011010">
    <property type="entry name" value="DNA_brk_join_enz"/>
</dbReference>
<dbReference type="PANTHER" id="PTHR30349:SF41">
    <property type="entry name" value="INTEGRASE_RECOMBINASE PROTEIN MJ0367-RELATED"/>
    <property type="match status" value="1"/>
</dbReference>
<dbReference type="InterPro" id="IPR050090">
    <property type="entry name" value="Tyrosine_recombinase_XerCD"/>
</dbReference>
<sequence>MAKQLERHPISDDLYIFLQDNSHFWYARFKVAGKWLCKATKQKEKDNAIHAAYRLLMEYQIRSETGTLVTSKRFRDAADKAIQFMQSELDKGTGKANFRDYIIILNKYHIPFFDGIHISTIDMDKLREFDTWRIQQLKRVPAKSTILNHNAAMQMVFQEAVAQKWMLPGQIPSLSTAGVEAKRRAAFTPEEYARVYDTVVEMQHSSRKEITRQIRELLTDYMEFAIHTGMRPGTELDNLTWGDLHIEKKGHRCRFSISVRKGKTTKHTGTREVVCKAGLHDTILQMTLRFKDRKATDKLFRLRDGNTTRELGRHFDRAVELAGLKDSNFGSRTLYSLRHSYITWELVAQNVTIDVLAKQCGTSIQMIEQHYSHVIPRMFSKELSGVDLPDPNMVIAKFEPLPDKSIKYFERKYAEWENNYKSRGCI</sequence>
<keyword evidence="2" id="KW-0229">DNA integration</keyword>